<keyword evidence="3" id="KW-0408">Iron</keyword>
<feature type="domain" description="4Fe-4S ferredoxin-type" evidence="6">
    <location>
        <begin position="51"/>
        <end position="80"/>
    </location>
</feature>
<dbReference type="GO" id="GO:0046872">
    <property type="term" value="F:metal ion binding"/>
    <property type="evidence" value="ECO:0007669"/>
    <property type="project" value="UniProtKB-KW"/>
</dbReference>
<evidence type="ECO:0000256" key="3">
    <source>
        <dbReference type="ARBA" id="ARBA00023004"/>
    </source>
</evidence>
<evidence type="ECO:0000259" key="6">
    <source>
        <dbReference type="PROSITE" id="PS51379"/>
    </source>
</evidence>
<evidence type="ECO:0000256" key="1">
    <source>
        <dbReference type="ARBA" id="ARBA00022485"/>
    </source>
</evidence>
<dbReference type="PROSITE" id="PS51379">
    <property type="entry name" value="4FE4S_FER_2"/>
    <property type="match status" value="2"/>
</dbReference>
<feature type="region of interest" description="Disordered" evidence="5">
    <location>
        <begin position="1"/>
        <end position="21"/>
    </location>
</feature>
<dbReference type="InterPro" id="IPR017896">
    <property type="entry name" value="4Fe4S_Fe-S-bd"/>
</dbReference>
<proteinExistence type="predicted"/>
<protein>
    <recommendedName>
        <fullName evidence="6">4Fe-4S ferredoxin-type domain-containing protein</fullName>
    </recommendedName>
</protein>
<organism evidence="7">
    <name type="scientific">marine metagenome</name>
    <dbReference type="NCBI Taxonomy" id="408172"/>
    <lineage>
        <taxon>unclassified sequences</taxon>
        <taxon>metagenomes</taxon>
        <taxon>ecological metagenomes</taxon>
    </lineage>
</organism>
<name>A0A382A6E0_9ZZZZ</name>
<dbReference type="PROSITE" id="PS00198">
    <property type="entry name" value="4FE4S_FER_1"/>
    <property type="match status" value="1"/>
</dbReference>
<keyword evidence="4" id="KW-0411">Iron-sulfur</keyword>
<gene>
    <name evidence="7" type="ORF">METZ01_LOCUS149959</name>
</gene>
<dbReference type="Pfam" id="PF13237">
    <property type="entry name" value="Fer4_10"/>
    <property type="match status" value="1"/>
</dbReference>
<dbReference type="AlphaFoldDB" id="A0A382A6E0"/>
<feature type="domain" description="4Fe-4S ferredoxin-type" evidence="6">
    <location>
        <begin position="88"/>
        <end position="120"/>
    </location>
</feature>
<reference evidence="7" key="1">
    <citation type="submission" date="2018-05" db="EMBL/GenBank/DDBJ databases">
        <authorList>
            <person name="Lanie J.A."/>
            <person name="Ng W.-L."/>
            <person name="Kazmierczak K.M."/>
            <person name="Andrzejewski T.M."/>
            <person name="Davidsen T.M."/>
            <person name="Wayne K.J."/>
            <person name="Tettelin H."/>
            <person name="Glass J.I."/>
            <person name="Rusch D."/>
            <person name="Podicherti R."/>
            <person name="Tsui H.-C.T."/>
            <person name="Winkler M.E."/>
        </authorList>
    </citation>
    <scope>NUCLEOTIDE SEQUENCE</scope>
</reference>
<evidence type="ECO:0000256" key="4">
    <source>
        <dbReference type="ARBA" id="ARBA00023014"/>
    </source>
</evidence>
<dbReference type="InterPro" id="IPR050157">
    <property type="entry name" value="PSI_iron-sulfur_center"/>
</dbReference>
<dbReference type="EMBL" id="UINC01024105">
    <property type="protein sequence ID" value="SVA97105.1"/>
    <property type="molecule type" value="Genomic_DNA"/>
</dbReference>
<sequence>MWLKNLFSKNKDAENPSAAPKKTIKAKPYEHYRSIAEFPDEIVHKKRKPKVMAIIDEDNCTGCQVCIPFCPVDCIESVPHEKYNIVIPPVQVRYNECIGCSICARVCTKLTWDAIRMVPLEEFEERFPEVEITNTFTSEVQEAAD</sequence>
<evidence type="ECO:0000313" key="7">
    <source>
        <dbReference type="EMBL" id="SVA97105.1"/>
    </source>
</evidence>
<dbReference type="SUPFAM" id="SSF54862">
    <property type="entry name" value="4Fe-4S ferredoxins"/>
    <property type="match status" value="1"/>
</dbReference>
<accession>A0A382A6E0</accession>
<dbReference type="Gene3D" id="3.30.70.20">
    <property type="match status" value="1"/>
</dbReference>
<dbReference type="PANTHER" id="PTHR24960">
    <property type="entry name" value="PHOTOSYSTEM I IRON-SULFUR CENTER-RELATED"/>
    <property type="match status" value="1"/>
</dbReference>
<keyword evidence="2" id="KW-0479">Metal-binding</keyword>
<evidence type="ECO:0000256" key="5">
    <source>
        <dbReference type="SAM" id="MobiDB-lite"/>
    </source>
</evidence>
<dbReference type="PANTHER" id="PTHR24960:SF79">
    <property type="entry name" value="PHOTOSYSTEM I IRON-SULFUR CENTER"/>
    <property type="match status" value="1"/>
</dbReference>
<dbReference type="InterPro" id="IPR017900">
    <property type="entry name" value="4Fe4S_Fe_S_CS"/>
</dbReference>
<dbReference type="GO" id="GO:0051539">
    <property type="term" value="F:4 iron, 4 sulfur cluster binding"/>
    <property type="evidence" value="ECO:0007669"/>
    <property type="project" value="UniProtKB-KW"/>
</dbReference>
<evidence type="ECO:0000256" key="2">
    <source>
        <dbReference type="ARBA" id="ARBA00022723"/>
    </source>
</evidence>
<keyword evidence="1" id="KW-0004">4Fe-4S</keyword>